<dbReference type="AlphaFoldDB" id="A0A2P2JNW0"/>
<name>A0A2P2JNW0_RHIMU</name>
<dbReference type="EMBL" id="GGEC01014672">
    <property type="protein sequence ID" value="MBW95155.1"/>
    <property type="molecule type" value="Transcribed_RNA"/>
</dbReference>
<reference evidence="1" key="1">
    <citation type="submission" date="2018-02" db="EMBL/GenBank/DDBJ databases">
        <title>Rhizophora mucronata_Transcriptome.</title>
        <authorList>
            <person name="Meera S.P."/>
            <person name="Sreeshan A."/>
            <person name="Augustine A."/>
        </authorList>
    </citation>
    <scope>NUCLEOTIDE SEQUENCE</scope>
    <source>
        <tissue evidence="1">Leaf</tissue>
    </source>
</reference>
<sequence>MPLPGPTLEPAEILENVHDDVRADPQNPQVQSSNLVHLGGNLQSIELFGGWWYNHKCYHQTTIYPSPVSYQNMETP</sequence>
<organism evidence="1">
    <name type="scientific">Rhizophora mucronata</name>
    <name type="common">Asiatic mangrove</name>
    <dbReference type="NCBI Taxonomy" id="61149"/>
    <lineage>
        <taxon>Eukaryota</taxon>
        <taxon>Viridiplantae</taxon>
        <taxon>Streptophyta</taxon>
        <taxon>Embryophyta</taxon>
        <taxon>Tracheophyta</taxon>
        <taxon>Spermatophyta</taxon>
        <taxon>Magnoliopsida</taxon>
        <taxon>eudicotyledons</taxon>
        <taxon>Gunneridae</taxon>
        <taxon>Pentapetalae</taxon>
        <taxon>rosids</taxon>
        <taxon>fabids</taxon>
        <taxon>Malpighiales</taxon>
        <taxon>Rhizophoraceae</taxon>
        <taxon>Rhizophora</taxon>
    </lineage>
</organism>
<evidence type="ECO:0000313" key="1">
    <source>
        <dbReference type="EMBL" id="MBW95155.1"/>
    </source>
</evidence>
<accession>A0A2P2JNW0</accession>
<protein>
    <submittedName>
        <fullName evidence="1">Uncharacterized protein</fullName>
    </submittedName>
</protein>
<dbReference type="EMBL" id="GGEC01014673">
    <property type="protein sequence ID" value="MBW95156.1"/>
    <property type="molecule type" value="Transcribed_RNA"/>
</dbReference>
<proteinExistence type="predicted"/>